<accession>A0A366R3H8</accession>
<dbReference type="Proteomes" id="UP000253153">
    <property type="component" value="Unassembled WGS sequence"/>
</dbReference>
<comment type="caution">
    <text evidence="1">The sequence shown here is derived from an EMBL/GenBank/DDBJ whole genome shotgun (WGS) entry which is preliminary data.</text>
</comment>
<evidence type="ECO:0000313" key="1">
    <source>
        <dbReference type="EMBL" id="RBR10745.1"/>
    </source>
</evidence>
<evidence type="ECO:0000313" key="2">
    <source>
        <dbReference type="Proteomes" id="UP000253153"/>
    </source>
</evidence>
<gene>
    <name evidence="1" type="ORF">FIESC28_09329</name>
</gene>
<dbReference type="OrthoDB" id="4457531at2759"/>
<organism evidence="1 2">
    <name type="scientific">Fusarium coffeatum</name>
    <dbReference type="NCBI Taxonomy" id="231269"/>
    <lineage>
        <taxon>Eukaryota</taxon>
        <taxon>Fungi</taxon>
        <taxon>Dikarya</taxon>
        <taxon>Ascomycota</taxon>
        <taxon>Pezizomycotina</taxon>
        <taxon>Sordariomycetes</taxon>
        <taxon>Hypocreomycetidae</taxon>
        <taxon>Hypocreales</taxon>
        <taxon>Nectriaceae</taxon>
        <taxon>Fusarium</taxon>
        <taxon>Fusarium incarnatum-equiseti species complex</taxon>
    </lineage>
</organism>
<name>A0A366R3H8_9HYPO</name>
<protein>
    <submittedName>
        <fullName evidence="1">Uncharacterized protein</fullName>
    </submittedName>
</protein>
<sequence length="493" mass="55350">MDIHAVADNAIAQQAKQGLPIILPWGRQCIRLGSTYHSRLQGTANPWSDETPFVLSDLHIIPKELHAEFGTTSTFKKVKTTRESETGDHLSLGFGIGVGLPFLASVSVKGTFDQHIQENKDSDKISLNASCRAGTIEFQRQPRLTKEAIIEIKYGGGYEGLCERYGDYYVSGYRLGGDTGILMSASGHRREQIDKYGVTATVEVLFVEVSKTWEKDFRTFSSGRQVRLLGYDTLDARSWNRFRAAGDDVKEMMAWAAKAPVGEAPRDKKTDIKSKLCQAMEEEKQMDMLRGETGEDSLRADTNAIMTRSESLLERIYEVLDKHGDHPRSLLRPFSRFSQRDLHRAHGDVSRLWPATECLETVQNPDLGRIRQTSCLLSFCLPDPLGTPTLTEIAYNVKVLEKSRGKSRVPGVNRWEKTRAKIRTEYSNEPRPAEAAVEKLDQCLSDVRDAILEAGKAMTRDADYKLPSSRLLTLDAAGYVPWRNVVFEDEAQL</sequence>
<dbReference type="GeneID" id="41998762"/>
<reference evidence="1 2" key="1">
    <citation type="submission" date="2018-06" db="EMBL/GenBank/DDBJ databases">
        <title>Fusarium incarnatum-equiseti species complex species 28.</title>
        <authorList>
            <person name="Gardiner D.M."/>
        </authorList>
    </citation>
    <scope>NUCLEOTIDE SEQUENCE [LARGE SCALE GENOMIC DNA]</scope>
    <source>
        <strain evidence="1 2">FIESC_28</strain>
    </source>
</reference>
<keyword evidence="2" id="KW-1185">Reference proteome</keyword>
<dbReference type="RefSeq" id="XP_031012458.1">
    <property type="nucleotide sequence ID" value="XM_031163466.1"/>
</dbReference>
<proteinExistence type="predicted"/>
<dbReference type="AlphaFoldDB" id="A0A366R3H8"/>
<dbReference type="EMBL" id="QKXC01000229">
    <property type="protein sequence ID" value="RBR10745.1"/>
    <property type="molecule type" value="Genomic_DNA"/>
</dbReference>